<dbReference type="AlphaFoldDB" id="A0A6H5H7M8"/>
<evidence type="ECO:0000313" key="2">
    <source>
        <dbReference type="EMBL" id="CAB0012189.1"/>
    </source>
</evidence>
<proteinExistence type="predicted"/>
<gene>
    <name evidence="2" type="ORF">NTEN_LOCUS16967</name>
</gene>
<feature type="region of interest" description="Disordered" evidence="1">
    <location>
        <begin position="1"/>
        <end position="33"/>
    </location>
</feature>
<protein>
    <submittedName>
        <fullName evidence="2">Uncharacterized protein</fullName>
    </submittedName>
</protein>
<name>A0A6H5H7M8_9HEMI</name>
<sequence>MDSHRPTRASSYVSSILSVDSRRPTRTSKDDLPILPRRSYSSFQGCLIHVCKDLSSILSVDSSRPTRVSKVIHVGKDLGSVFLMDPRRPTRASKAVLPILLRTSYPSFQGCPIH</sequence>
<evidence type="ECO:0000313" key="3">
    <source>
        <dbReference type="Proteomes" id="UP000479000"/>
    </source>
</evidence>
<feature type="non-terminal residue" evidence="2">
    <location>
        <position position="114"/>
    </location>
</feature>
<dbReference type="EMBL" id="CADCXU010025071">
    <property type="protein sequence ID" value="CAB0012189.1"/>
    <property type="molecule type" value="Genomic_DNA"/>
</dbReference>
<evidence type="ECO:0000256" key="1">
    <source>
        <dbReference type="SAM" id="MobiDB-lite"/>
    </source>
</evidence>
<feature type="compositionally biased region" description="Low complexity" evidence="1">
    <location>
        <begin position="10"/>
        <end position="19"/>
    </location>
</feature>
<accession>A0A6H5H7M8</accession>
<reference evidence="2 3" key="1">
    <citation type="submission" date="2020-02" db="EMBL/GenBank/DDBJ databases">
        <authorList>
            <person name="Ferguson B K."/>
        </authorList>
    </citation>
    <scope>NUCLEOTIDE SEQUENCE [LARGE SCALE GENOMIC DNA]</scope>
</reference>
<organism evidence="2 3">
    <name type="scientific">Nesidiocoris tenuis</name>
    <dbReference type="NCBI Taxonomy" id="355587"/>
    <lineage>
        <taxon>Eukaryota</taxon>
        <taxon>Metazoa</taxon>
        <taxon>Ecdysozoa</taxon>
        <taxon>Arthropoda</taxon>
        <taxon>Hexapoda</taxon>
        <taxon>Insecta</taxon>
        <taxon>Pterygota</taxon>
        <taxon>Neoptera</taxon>
        <taxon>Paraneoptera</taxon>
        <taxon>Hemiptera</taxon>
        <taxon>Heteroptera</taxon>
        <taxon>Panheteroptera</taxon>
        <taxon>Cimicomorpha</taxon>
        <taxon>Miridae</taxon>
        <taxon>Dicyphina</taxon>
        <taxon>Nesidiocoris</taxon>
    </lineage>
</organism>
<dbReference type="Proteomes" id="UP000479000">
    <property type="component" value="Unassembled WGS sequence"/>
</dbReference>
<feature type="compositionally biased region" description="Basic and acidic residues" evidence="1">
    <location>
        <begin position="20"/>
        <end position="32"/>
    </location>
</feature>
<keyword evidence="3" id="KW-1185">Reference proteome</keyword>